<evidence type="ECO:0000256" key="4">
    <source>
        <dbReference type="ARBA" id="ARBA00022574"/>
    </source>
</evidence>
<dbReference type="SUPFAM" id="SSF54928">
    <property type="entry name" value="RNA-binding domain, RBD"/>
    <property type="match status" value="1"/>
</dbReference>
<dbReference type="InterPro" id="IPR015943">
    <property type="entry name" value="WD40/YVTN_repeat-like_dom_sf"/>
</dbReference>
<dbReference type="GO" id="GO:0003723">
    <property type="term" value="F:RNA binding"/>
    <property type="evidence" value="ECO:0007669"/>
    <property type="project" value="UniProtKB-UniRule"/>
</dbReference>
<dbReference type="InterPro" id="IPR012677">
    <property type="entry name" value="Nucleotide-bd_a/b_plait_sf"/>
</dbReference>
<dbReference type="GO" id="GO:0016282">
    <property type="term" value="C:eukaryotic 43S preinitiation complex"/>
    <property type="evidence" value="ECO:0007669"/>
    <property type="project" value="UniProtKB-UniRule"/>
</dbReference>
<evidence type="ECO:0000256" key="9">
    <source>
        <dbReference type="PIRNR" id="PIRNR036424"/>
    </source>
</evidence>
<comment type="subunit">
    <text evidence="7">Component of the eukaryotic translation initiation factor 3 (eIF-3) complex. The eIF-3 complex interacts with pix. Interacts with mxt.</text>
</comment>
<dbReference type="GO" id="GO:0003743">
    <property type="term" value="F:translation initiation factor activity"/>
    <property type="evidence" value="ECO:0007669"/>
    <property type="project" value="UniProtKB-UniRule"/>
</dbReference>
<comment type="similarity">
    <text evidence="8 9">Belongs to the eIF-3 subunit B family.</text>
</comment>
<keyword evidence="3 8" id="KW-0396">Initiation factor</keyword>
<dbReference type="Pfam" id="PF00076">
    <property type="entry name" value="RRM_1"/>
    <property type="match status" value="1"/>
</dbReference>
<keyword evidence="5 8" id="KW-0694">RNA-binding</keyword>
<sequence>MEMVNNMEGEEQWEEIKPRKKRGDLTNGFDDEPDFSDPEDYVDDVSESELLGDFLERKPKEADGIDAVIVVDNIPVVGQDRMPKLKSVISKIFSKFGAIHSDFYPETDGKTKGYVFIEYENAPDARDAIKNMDGYKLDKSHTFRVNNFSDFDKYEHISEDWVQPEKQPFKDVGNLHYYLEEEDSNDQFSVIYEGGEKTAIYLNTAAEPVAIEERKRWTETYTRWSPKGSYLATFHAKGVALWGGEHFKQIQRFAHPGVQLIDFSPCERYLVTFSPMQEQGASEDAQSIIIWEVFTGTKKRGFQADMSGADDRQWPIFKWSHDGTYFVRKSKGVLSVYETPSMGLLDKKSIPVDGVSEFVWSPSGNMLAFWVPEQNEIPARVTILAIPSKKEVRVKNLFNVSDIRLNWHKQGKFLCVKVDRYNKAKKATISNFEIFHIQEKQVPVDIVELKEQVIAFAWEPTGNKFCCLHGDTPRVSATFYEIKGGKIEHLETLDRKQATHIFWSPAGQFVLLIGLNSSSQLEFIDTADMTVMNTGEHLMVSDVEWDPTGRYLLSIVSWWAHKIDNAYWVWSFQGRLLKKFPMDQLCQLLWRPRPPTLLSHEKIKKIKKNHKEYSKVFEAKDRLAQSRVSKEIIDKRRELMAEYHAYQQRCAAIYQDTAPYRRELRNGVNTDEVGSHEDWDEVTVELLIDEEEIILEDNQE</sequence>
<evidence type="ECO:0000256" key="3">
    <source>
        <dbReference type="ARBA" id="ARBA00022540"/>
    </source>
</evidence>
<dbReference type="InterPro" id="IPR034363">
    <property type="entry name" value="eIF3B_RRM"/>
</dbReference>
<dbReference type="InterPro" id="IPR011400">
    <property type="entry name" value="EIF3B"/>
</dbReference>
<evidence type="ECO:0000256" key="8">
    <source>
        <dbReference type="HAMAP-Rule" id="MF_03001"/>
    </source>
</evidence>
<evidence type="ECO:0000256" key="10">
    <source>
        <dbReference type="SAM" id="MobiDB-lite"/>
    </source>
</evidence>
<evidence type="ECO:0000256" key="5">
    <source>
        <dbReference type="ARBA" id="ARBA00022884"/>
    </source>
</evidence>
<dbReference type="PANTHER" id="PTHR14068">
    <property type="entry name" value="EUKARYOTIC TRANSLATION INITIATION FACTOR 3 EIF3 -RELATED"/>
    <property type="match status" value="1"/>
</dbReference>
<dbReference type="GO" id="GO:0001732">
    <property type="term" value="P:formation of cytoplasmic translation initiation complex"/>
    <property type="evidence" value="ECO:0007669"/>
    <property type="project" value="UniProtKB-UniRule"/>
</dbReference>
<dbReference type="InterPro" id="IPR035979">
    <property type="entry name" value="RBD_domain_sf"/>
</dbReference>
<evidence type="ECO:0000313" key="12">
    <source>
        <dbReference type="EMBL" id="CAB3241613.1"/>
    </source>
</evidence>
<dbReference type="HAMAP" id="MF_03001">
    <property type="entry name" value="eIF3b"/>
    <property type="match status" value="1"/>
</dbReference>
<name>A0A6F9DCI4_9ASCI</name>
<dbReference type="AlphaFoldDB" id="A0A6F9DCI4"/>
<dbReference type="GO" id="GO:0031369">
    <property type="term" value="F:translation initiation factor binding"/>
    <property type="evidence" value="ECO:0007669"/>
    <property type="project" value="InterPro"/>
</dbReference>
<feature type="compositionally biased region" description="Acidic residues" evidence="10">
    <location>
        <begin position="29"/>
        <end position="42"/>
    </location>
</feature>
<evidence type="ECO:0000259" key="11">
    <source>
        <dbReference type="PROSITE" id="PS50102"/>
    </source>
</evidence>
<dbReference type="SUPFAM" id="SSF82171">
    <property type="entry name" value="DPP6 N-terminal domain-like"/>
    <property type="match status" value="1"/>
</dbReference>
<keyword evidence="4" id="KW-0853">WD repeat</keyword>
<dbReference type="FunFam" id="3.30.70.330:FF:000607">
    <property type="entry name" value="Eukaryotic translation initiation factor 3 subunit B"/>
    <property type="match status" value="1"/>
</dbReference>
<comment type="function">
    <text evidence="8">RNA-binding component of the eukaryotic translation initiation factor 3 (eIF-3) complex, which is involved in protein synthesis of a specialized repertoire of mRNAs and, together with other initiation factors, stimulates binding of mRNA and methionyl-tRNAi to the 40S ribosome. The eIF-3 complex specifically targets and initiates translation of a subset of mRNAs involved in cell proliferation.</text>
</comment>
<comment type="subcellular location">
    <subcellularLocation>
        <location evidence="1 8 9">Cytoplasm</location>
    </subcellularLocation>
</comment>
<protein>
    <recommendedName>
        <fullName evidence="8 9">Eukaryotic translation initiation factor 3 subunit B</fullName>
        <shortName evidence="8 9">eIF3b</shortName>
    </recommendedName>
    <alternativeName>
        <fullName evidence="8">Eukaryotic translation initiation factor 3 subunit 9</fullName>
    </alternativeName>
</protein>
<dbReference type="CDD" id="cd12278">
    <property type="entry name" value="RRM_eIF3B"/>
    <property type="match status" value="1"/>
</dbReference>
<reference evidence="12" key="1">
    <citation type="submission" date="2020-04" db="EMBL/GenBank/DDBJ databases">
        <authorList>
            <person name="Neveu A P."/>
        </authorList>
    </citation>
    <scope>NUCLEOTIDE SEQUENCE</scope>
    <source>
        <tissue evidence="12">Whole embryo</tissue>
    </source>
</reference>
<dbReference type="InterPro" id="IPR013979">
    <property type="entry name" value="TIF_beta_prop-like"/>
</dbReference>
<dbReference type="Gene3D" id="3.30.70.330">
    <property type="match status" value="1"/>
</dbReference>
<dbReference type="PIRSF" id="PIRSF036424">
    <property type="entry name" value="eIF3b"/>
    <property type="match status" value="1"/>
</dbReference>
<feature type="region of interest" description="Disordered" evidence="10">
    <location>
        <begin position="1"/>
        <end position="42"/>
    </location>
</feature>
<dbReference type="SMART" id="SM00360">
    <property type="entry name" value="RRM"/>
    <property type="match status" value="1"/>
</dbReference>
<dbReference type="GO" id="GO:0005852">
    <property type="term" value="C:eukaryotic translation initiation factor 3 complex"/>
    <property type="evidence" value="ECO:0007669"/>
    <property type="project" value="UniProtKB-UniRule"/>
</dbReference>
<gene>
    <name evidence="12" type="primary">Eif3b</name>
</gene>
<evidence type="ECO:0000256" key="2">
    <source>
        <dbReference type="ARBA" id="ARBA00022490"/>
    </source>
</evidence>
<accession>A0A6F9DCI4</accession>
<evidence type="ECO:0000256" key="6">
    <source>
        <dbReference type="ARBA" id="ARBA00022917"/>
    </source>
</evidence>
<dbReference type="PROSITE" id="PS50102">
    <property type="entry name" value="RRM"/>
    <property type="match status" value="1"/>
</dbReference>
<comment type="function">
    <text evidence="9">Component of the eukaryotic translation initiation factor 3 (eIF-3) complex, which is involved in protein synthesis and, together with other initiation factors, stimulates binding of mRNA and methionyl-tRNAi to the 40S ribosome.</text>
</comment>
<keyword evidence="6 8" id="KW-0648">Protein biosynthesis</keyword>
<dbReference type="EMBL" id="LR784791">
    <property type="protein sequence ID" value="CAB3241613.1"/>
    <property type="molecule type" value="mRNA"/>
</dbReference>
<evidence type="ECO:0000256" key="1">
    <source>
        <dbReference type="ARBA" id="ARBA00004496"/>
    </source>
</evidence>
<evidence type="ECO:0000256" key="7">
    <source>
        <dbReference type="ARBA" id="ARBA00047068"/>
    </source>
</evidence>
<dbReference type="GO" id="GO:0033290">
    <property type="term" value="C:eukaryotic 48S preinitiation complex"/>
    <property type="evidence" value="ECO:0007669"/>
    <property type="project" value="UniProtKB-UniRule"/>
</dbReference>
<keyword evidence="2 8" id="KW-0963">Cytoplasm</keyword>
<organism evidence="12">
    <name type="scientific">Phallusia mammillata</name>
    <dbReference type="NCBI Taxonomy" id="59560"/>
    <lineage>
        <taxon>Eukaryota</taxon>
        <taxon>Metazoa</taxon>
        <taxon>Chordata</taxon>
        <taxon>Tunicata</taxon>
        <taxon>Ascidiacea</taxon>
        <taxon>Phlebobranchia</taxon>
        <taxon>Ascidiidae</taxon>
        <taxon>Phallusia</taxon>
    </lineage>
</organism>
<feature type="domain" description="RRM" evidence="11">
    <location>
        <begin position="67"/>
        <end position="150"/>
    </location>
</feature>
<dbReference type="Gene3D" id="2.130.10.10">
    <property type="entry name" value="YVTN repeat-like/Quinoprotein amine dehydrogenase"/>
    <property type="match status" value="2"/>
</dbReference>
<proteinExistence type="evidence at transcript level"/>
<dbReference type="PANTHER" id="PTHR14068:SF0">
    <property type="entry name" value="EUKARYOTIC TRANSLATION INITIATION FACTOR 3 SUBUNIT B"/>
    <property type="match status" value="1"/>
</dbReference>
<dbReference type="InterPro" id="IPR000504">
    <property type="entry name" value="RRM_dom"/>
</dbReference>
<dbReference type="Pfam" id="PF08662">
    <property type="entry name" value="eIF2A"/>
    <property type="match status" value="1"/>
</dbReference>